<keyword evidence="5" id="KW-0862">Zinc</keyword>
<feature type="domain" description="Peptidase M14" evidence="10">
    <location>
        <begin position="35"/>
        <end position="327"/>
    </location>
</feature>
<dbReference type="GO" id="GO:0006508">
    <property type="term" value="P:proteolysis"/>
    <property type="evidence" value="ECO:0007669"/>
    <property type="project" value="UniProtKB-KW"/>
</dbReference>
<dbReference type="RefSeq" id="WP_117324179.1">
    <property type="nucleotide sequence ID" value="NZ_QVTD01000017.1"/>
</dbReference>
<dbReference type="Gene3D" id="3.40.630.10">
    <property type="entry name" value="Zn peptidases"/>
    <property type="match status" value="1"/>
</dbReference>
<reference evidence="11 12" key="1">
    <citation type="submission" date="2018-08" db="EMBL/GenBank/DDBJ databases">
        <title>Bacillus chawlae sp. nov., Bacillus glennii sp. nov., and Bacillus saganii sp. nov. Isolated from the Vehicle Assembly Building at Kennedy Space Center where the Viking Spacecraft were Assembled.</title>
        <authorList>
            <person name="Seuylemezian A."/>
            <person name="Vaishampayan P."/>
        </authorList>
    </citation>
    <scope>NUCLEOTIDE SEQUENCE [LARGE SCALE GENOMIC DNA]</scope>
    <source>
        <strain evidence="11 12">V44-8</strain>
    </source>
</reference>
<evidence type="ECO:0000256" key="1">
    <source>
        <dbReference type="ARBA" id="ARBA00001947"/>
    </source>
</evidence>
<organism evidence="11 12">
    <name type="scientific">Peribacillus glennii</name>
    <dbReference type="NCBI Taxonomy" id="2303991"/>
    <lineage>
        <taxon>Bacteria</taxon>
        <taxon>Bacillati</taxon>
        <taxon>Bacillota</taxon>
        <taxon>Bacilli</taxon>
        <taxon>Bacillales</taxon>
        <taxon>Bacillaceae</taxon>
        <taxon>Peribacillus</taxon>
    </lineage>
</organism>
<feature type="region of interest" description="Disordered" evidence="8">
    <location>
        <begin position="560"/>
        <end position="593"/>
    </location>
</feature>
<comment type="cofactor">
    <cofactor evidence="1">
        <name>Zn(2+)</name>
        <dbReference type="ChEBI" id="CHEBI:29105"/>
    </cofactor>
</comment>
<dbReference type="Pfam" id="PF00246">
    <property type="entry name" value="Peptidase_M14"/>
    <property type="match status" value="1"/>
</dbReference>
<dbReference type="SMART" id="SM00631">
    <property type="entry name" value="Zn_pept"/>
    <property type="match status" value="1"/>
</dbReference>
<feature type="compositionally biased region" description="Low complexity" evidence="8">
    <location>
        <begin position="582"/>
        <end position="593"/>
    </location>
</feature>
<evidence type="ECO:0000256" key="3">
    <source>
        <dbReference type="ARBA" id="ARBA00022670"/>
    </source>
</evidence>
<evidence type="ECO:0000256" key="6">
    <source>
        <dbReference type="ARBA" id="ARBA00023049"/>
    </source>
</evidence>
<dbReference type="Proteomes" id="UP000262939">
    <property type="component" value="Unassembled WGS sequence"/>
</dbReference>
<comment type="caution">
    <text evidence="11">The sequence shown here is derived from an EMBL/GenBank/DDBJ whole genome shotgun (WGS) entry which is preliminary data.</text>
</comment>
<evidence type="ECO:0000256" key="4">
    <source>
        <dbReference type="ARBA" id="ARBA00022801"/>
    </source>
</evidence>
<dbReference type="OrthoDB" id="9802862at2"/>
<dbReference type="PROSITE" id="PS52035">
    <property type="entry name" value="PEPTIDASE_M14"/>
    <property type="match status" value="1"/>
</dbReference>
<keyword evidence="6" id="KW-0482">Metalloprotease</keyword>
<keyword evidence="12" id="KW-1185">Reference proteome</keyword>
<proteinExistence type="inferred from homology"/>
<dbReference type="GO" id="GO:0004181">
    <property type="term" value="F:metallocarboxypeptidase activity"/>
    <property type="evidence" value="ECO:0007669"/>
    <property type="project" value="InterPro"/>
</dbReference>
<comment type="similarity">
    <text evidence="2 7">Belongs to the peptidase M14 family.</text>
</comment>
<name>A0A372L8G1_9BACI</name>
<feature type="signal peptide" evidence="9">
    <location>
        <begin position="1"/>
        <end position="26"/>
    </location>
</feature>
<keyword evidence="9" id="KW-0732">Signal</keyword>
<gene>
    <name evidence="11" type="ORF">D0466_19395</name>
</gene>
<dbReference type="GO" id="GO:0008270">
    <property type="term" value="F:zinc ion binding"/>
    <property type="evidence" value="ECO:0007669"/>
    <property type="project" value="InterPro"/>
</dbReference>
<dbReference type="PRINTS" id="PR00765">
    <property type="entry name" value="CRBOXYPTASEA"/>
</dbReference>
<dbReference type="SUPFAM" id="SSF53187">
    <property type="entry name" value="Zn-dependent exopeptidases"/>
    <property type="match status" value="1"/>
</dbReference>
<protein>
    <submittedName>
        <fullName evidence="11">Peptidase M14</fullName>
    </submittedName>
</protein>
<dbReference type="InterPro" id="IPR041378">
    <property type="entry name" value="S-layer_SbsC_C"/>
</dbReference>
<evidence type="ECO:0000256" key="9">
    <source>
        <dbReference type="SAM" id="SignalP"/>
    </source>
</evidence>
<evidence type="ECO:0000256" key="7">
    <source>
        <dbReference type="PROSITE-ProRule" id="PRU01379"/>
    </source>
</evidence>
<feature type="active site" description="Proton donor/acceptor" evidence="7">
    <location>
        <position position="294"/>
    </location>
</feature>
<evidence type="ECO:0000313" key="11">
    <source>
        <dbReference type="EMBL" id="RFU61145.1"/>
    </source>
</evidence>
<accession>A0A372L8G1</accession>
<keyword evidence="4" id="KW-0378">Hydrolase</keyword>
<evidence type="ECO:0000313" key="12">
    <source>
        <dbReference type="Proteomes" id="UP000262939"/>
    </source>
</evidence>
<dbReference type="InterPro" id="IPR000834">
    <property type="entry name" value="Peptidase_M14"/>
</dbReference>
<sequence length="593" mass="66427">MKRIKVGLIALFFVLAGFLYADGASAQSYIVNPNKTYTYSNMVSDITKLKKAYPDLITVKTIGKSEYGRNLYAVSLGKGSSKVFINGSHHAREWMTTNVNMNMIDKYAYAYKKNQKIKGYDVRKILTNTTIWFVPMVNPDGVTLQQSGLKAFPKSTHAGLKRMNSGSTNFKRWKANAKGVDLNRQYNANWYRLGGASSPSYMNYNGKAPHSAAETKAIVSFVSSFSPEIAVSYHSSGQIMYWDYGQTGSRRTKDLAIARKLNGMTGYALQGRSYGGGFSDWYSMIKKKSAFTLEIAPFAGQTHVPLYRFPTVWNQNMGVGLYVAQEGGKIYDTRKLAESQALEKKIKAYNATAGKLQTYYTTKIKTTNNVKIEKAHQDLYNKVSSEIKKNEAAIAKLPSKFRSRPAAALKTAKTHRDRSAAFINAVKDGEKLLANNNTLTGYLEKERMTKTSVSRYENLVKMIPSVNSKLAKMYGTSARKLAVAKYITPAIVTRDNLKFEVLRYELIFKMEDQLNKKQYESVKANLTKYDKLTSDSAAFKKSKKYKTYTATEIFLKSKRDKIEGGLPQEPVEQPVPQPETPPAETTNPAGEAK</sequence>
<evidence type="ECO:0000256" key="8">
    <source>
        <dbReference type="SAM" id="MobiDB-lite"/>
    </source>
</evidence>
<dbReference type="PANTHER" id="PTHR11705:SF143">
    <property type="entry name" value="SLL0236 PROTEIN"/>
    <property type="match status" value="1"/>
</dbReference>
<keyword evidence="3" id="KW-0645">Protease</keyword>
<dbReference type="GO" id="GO:0005615">
    <property type="term" value="C:extracellular space"/>
    <property type="evidence" value="ECO:0007669"/>
    <property type="project" value="TreeGrafter"/>
</dbReference>
<evidence type="ECO:0000256" key="5">
    <source>
        <dbReference type="ARBA" id="ARBA00022833"/>
    </source>
</evidence>
<feature type="chain" id="PRO_5016885037" evidence="9">
    <location>
        <begin position="27"/>
        <end position="593"/>
    </location>
</feature>
<evidence type="ECO:0000259" key="10">
    <source>
        <dbReference type="PROSITE" id="PS52035"/>
    </source>
</evidence>
<dbReference type="Pfam" id="PF18058">
    <property type="entry name" value="SbsC_C"/>
    <property type="match status" value="1"/>
</dbReference>
<dbReference type="PANTHER" id="PTHR11705">
    <property type="entry name" value="PROTEASE FAMILY M14 CARBOXYPEPTIDASE A,B"/>
    <property type="match status" value="1"/>
</dbReference>
<dbReference type="EMBL" id="QVTD01000017">
    <property type="protein sequence ID" value="RFU61145.1"/>
    <property type="molecule type" value="Genomic_DNA"/>
</dbReference>
<dbReference type="AlphaFoldDB" id="A0A372L8G1"/>
<evidence type="ECO:0000256" key="2">
    <source>
        <dbReference type="ARBA" id="ARBA00005988"/>
    </source>
</evidence>